<dbReference type="VEuPathDB" id="VectorBase:HLOH_042265"/>
<comment type="caution">
    <text evidence="1">The sequence shown here is derived from an EMBL/GenBank/DDBJ whole genome shotgun (WGS) entry which is preliminary data.</text>
</comment>
<sequence length="104" mass="11078">MDAANALVALHATPGEVAGLESFARNTLVHLVQIRVEQGVQVDSGSAPSKQTTLMDFLKNDSDVKAFTGVESRQLLEGVAEAVSETDLLKTERSVLERVVLLSG</sequence>
<accession>A0A9J6GSU0</accession>
<evidence type="ECO:0000313" key="2">
    <source>
        <dbReference type="Proteomes" id="UP000821853"/>
    </source>
</evidence>
<keyword evidence="2" id="KW-1185">Reference proteome</keyword>
<gene>
    <name evidence="1" type="ORF">HPB48_014909</name>
</gene>
<organism evidence="1 2">
    <name type="scientific">Haemaphysalis longicornis</name>
    <name type="common">Bush tick</name>
    <dbReference type="NCBI Taxonomy" id="44386"/>
    <lineage>
        <taxon>Eukaryota</taxon>
        <taxon>Metazoa</taxon>
        <taxon>Ecdysozoa</taxon>
        <taxon>Arthropoda</taxon>
        <taxon>Chelicerata</taxon>
        <taxon>Arachnida</taxon>
        <taxon>Acari</taxon>
        <taxon>Parasitiformes</taxon>
        <taxon>Ixodida</taxon>
        <taxon>Ixodoidea</taxon>
        <taxon>Ixodidae</taxon>
        <taxon>Haemaphysalinae</taxon>
        <taxon>Haemaphysalis</taxon>
    </lineage>
</organism>
<dbReference type="Proteomes" id="UP000821853">
    <property type="component" value="Unassembled WGS sequence"/>
</dbReference>
<name>A0A9J6GSU0_HAELO</name>
<dbReference type="EMBL" id="JABSTR010000008">
    <property type="protein sequence ID" value="KAH9378211.1"/>
    <property type="molecule type" value="Genomic_DNA"/>
</dbReference>
<evidence type="ECO:0000313" key="1">
    <source>
        <dbReference type="EMBL" id="KAH9378211.1"/>
    </source>
</evidence>
<dbReference type="AlphaFoldDB" id="A0A9J6GSU0"/>
<protein>
    <submittedName>
        <fullName evidence="1">Uncharacterized protein</fullName>
    </submittedName>
</protein>
<reference evidence="1 2" key="1">
    <citation type="journal article" date="2020" name="Cell">
        <title>Large-Scale Comparative Analyses of Tick Genomes Elucidate Their Genetic Diversity and Vector Capacities.</title>
        <authorList>
            <consortium name="Tick Genome and Microbiome Consortium (TIGMIC)"/>
            <person name="Jia N."/>
            <person name="Wang J."/>
            <person name="Shi W."/>
            <person name="Du L."/>
            <person name="Sun Y."/>
            <person name="Zhan W."/>
            <person name="Jiang J.F."/>
            <person name="Wang Q."/>
            <person name="Zhang B."/>
            <person name="Ji P."/>
            <person name="Bell-Sakyi L."/>
            <person name="Cui X.M."/>
            <person name="Yuan T.T."/>
            <person name="Jiang B.G."/>
            <person name="Yang W.F."/>
            <person name="Lam T.T."/>
            <person name="Chang Q.C."/>
            <person name="Ding S.J."/>
            <person name="Wang X.J."/>
            <person name="Zhu J.G."/>
            <person name="Ruan X.D."/>
            <person name="Zhao L."/>
            <person name="Wei J.T."/>
            <person name="Ye R.Z."/>
            <person name="Que T.C."/>
            <person name="Du C.H."/>
            <person name="Zhou Y.H."/>
            <person name="Cheng J.X."/>
            <person name="Dai P.F."/>
            <person name="Guo W.B."/>
            <person name="Han X.H."/>
            <person name="Huang E.J."/>
            <person name="Li L.F."/>
            <person name="Wei W."/>
            <person name="Gao Y.C."/>
            <person name="Liu J.Z."/>
            <person name="Shao H.Z."/>
            <person name="Wang X."/>
            <person name="Wang C.C."/>
            <person name="Yang T.C."/>
            <person name="Huo Q.B."/>
            <person name="Li W."/>
            <person name="Chen H.Y."/>
            <person name="Chen S.E."/>
            <person name="Zhou L.G."/>
            <person name="Ni X.B."/>
            <person name="Tian J.H."/>
            <person name="Sheng Y."/>
            <person name="Liu T."/>
            <person name="Pan Y.S."/>
            <person name="Xia L.Y."/>
            <person name="Li J."/>
            <person name="Zhao F."/>
            <person name="Cao W.C."/>
        </authorList>
    </citation>
    <scope>NUCLEOTIDE SEQUENCE [LARGE SCALE GENOMIC DNA]</scope>
    <source>
        <strain evidence="1">HaeL-2018</strain>
    </source>
</reference>
<proteinExistence type="predicted"/>